<comment type="caution">
    <text evidence="2">The sequence shown here is derived from an EMBL/GenBank/DDBJ whole genome shotgun (WGS) entry which is preliminary data.</text>
</comment>
<dbReference type="Proteomes" id="UP000770717">
    <property type="component" value="Unassembled WGS sequence"/>
</dbReference>
<name>A0A8J6FKY9_ELECQ</name>
<gene>
    <name evidence="2" type="ORF">GDO78_005677</name>
</gene>
<feature type="transmembrane region" description="Helical" evidence="1">
    <location>
        <begin position="20"/>
        <end position="42"/>
    </location>
</feature>
<reference evidence="2" key="1">
    <citation type="thesis" date="2020" institute="ProQuest LLC" country="789 East Eisenhower Parkway, Ann Arbor, MI, USA">
        <title>Comparative Genomics and Chromosome Evolution.</title>
        <authorList>
            <person name="Mudd A.B."/>
        </authorList>
    </citation>
    <scope>NUCLEOTIDE SEQUENCE</scope>
    <source>
        <strain evidence="2">HN-11 Male</strain>
        <tissue evidence="2">Kidney and liver</tissue>
    </source>
</reference>
<keyword evidence="1" id="KW-1133">Transmembrane helix</keyword>
<proteinExistence type="predicted"/>
<organism evidence="2 3">
    <name type="scientific">Eleutherodactylus coqui</name>
    <name type="common">Puerto Rican coqui</name>
    <dbReference type="NCBI Taxonomy" id="57060"/>
    <lineage>
        <taxon>Eukaryota</taxon>
        <taxon>Metazoa</taxon>
        <taxon>Chordata</taxon>
        <taxon>Craniata</taxon>
        <taxon>Vertebrata</taxon>
        <taxon>Euteleostomi</taxon>
        <taxon>Amphibia</taxon>
        <taxon>Batrachia</taxon>
        <taxon>Anura</taxon>
        <taxon>Neobatrachia</taxon>
        <taxon>Hyloidea</taxon>
        <taxon>Eleutherodactylidae</taxon>
        <taxon>Eleutherodactylinae</taxon>
        <taxon>Eleutherodactylus</taxon>
        <taxon>Eleutherodactylus</taxon>
    </lineage>
</organism>
<evidence type="ECO:0000256" key="1">
    <source>
        <dbReference type="SAM" id="Phobius"/>
    </source>
</evidence>
<dbReference type="AlphaFoldDB" id="A0A8J6FKY9"/>
<evidence type="ECO:0000313" key="2">
    <source>
        <dbReference type="EMBL" id="KAG9489882.1"/>
    </source>
</evidence>
<keyword evidence="1" id="KW-0472">Membrane</keyword>
<evidence type="ECO:0000313" key="3">
    <source>
        <dbReference type="Proteomes" id="UP000770717"/>
    </source>
</evidence>
<keyword evidence="1" id="KW-0812">Transmembrane</keyword>
<protein>
    <submittedName>
        <fullName evidence="2">Uncharacterized protein</fullName>
    </submittedName>
</protein>
<dbReference type="EMBL" id="WNTK01000002">
    <property type="protein sequence ID" value="KAG9489882.1"/>
    <property type="molecule type" value="Genomic_DNA"/>
</dbReference>
<keyword evidence="3" id="KW-1185">Reference proteome</keyword>
<accession>A0A8J6FKY9</accession>
<sequence length="82" mass="9783">MVTLFLNPSSCDLSRLASSAVFYQWFYLYFIPVFSYFVGIFVQFKKDVQYRTYAFFAHCRIIMTVSKNGDCTSQYRLTKIWL</sequence>